<accession>A0A5C5WBE1</accession>
<dbReference type="Proteomes" id="UP000317243">
    <property type="component" value="Unassembled WGS sequence"/>
</dbReference>
<protein>
    <submittedName>
        <fullName evidence="3">Uncharacterized protein</fullName>
    </submittedName>
</protein>
<gene>
    <name evidence="3" type="ORF">KOR42_40170</name>
</gene>
<reference evidence="3 4" key="1">
    <citation type="submission" date="2019-02" db="EMBL/GenBank/DDBJ databases">
        <title>Deep-cultivation of Planctomycetes and their phenomic and genomic characterization uncovers novel biology.</title>
        <authorList>
            <person name="Wiegand S."/>
            <person name="Jogler M."/>
            <person name="Boedeker C."/>
            <person name="Pinto D."/>
            <person name="Vollmers J."/>
            <person name="Rivas-Marin E."/>
            <person name="Kohn T."/>
            <person name="Peeters S.H."/>
            <person name="Heuer A."/>
            <person name="Rast P."/>
            <person name="Oberbeckmann S."/>
            <person name="Bunk B."/>
            <person name="Jeske O."/>
            <person name="Meyerdierks A."/>
            <person name="Storesund J.E."/>
            <person name="Kallscheuer N."/>
            <person name="Luecker S."/>
            <person name="Lage O.M."/>
            <person name="Pohl T."/>
            <person name="Merkel B.J."/>
            <person name="Hornburger P."/>
            <person name="Mueller R.-W."/>
            <person name="Bruemmer F."/>
            <person name="Labrenz M."/>
            <person name="Spormann A.M."/>
            <person name="Op Den Camp H."/>
            <person name="Overmann J."/>
            <person name="Amann R."/>
            <person name="Jetten M.S.M."/>
            <person name="Mascher T."/>
            <person name="Medema M.H."/>
            <person name="Devos D.P."/>
            <person name="Kaster A.-K."/>
            <person name="Ovreas L."/>
            <person name="Rohde M."/>
            <person name="Galperin M.Y."/>
            <person name="Jogler C."/>
        </authorList>
    </citation>
    <scope>NUCLEOTIDE SEQUENCE [LARGE SCALE GENOMIC DNA]</scope>
    <source>
        <strain evidence="3 4">KOR42</strain>
    </source>
</reference>
<comment type="caution">
    <text evidence="3">The sequence shown here is derived from an EMBL/GenBank/DDBJ whole genome shotgun (WGS) entry which is preliminary data.</text>
</comment>
<evidence type="ECO:0000313" key="3">
    <source>
        <dbReference type="EMBL" id="TWT48226.1"/>
    </source>
</evidence>
<keyword evidence="2" id="KW-1133">Transmembrane helix</keyword>
<feature type="transmembrane region" description="Helical" evidence="2">
    <location>
        <begin position="464"/>
        <end position="486"/>
    </location>
</feature>
<evidence type="ECO:0000313" key="4">
    <source>
        <dbReference type="Proteomes" id="UP000317243"/>
    </source>
</evidence>
<keyword evidence="2" id="KW-0472">Membrane</keyword>
<feature type="transmembrane region" description="Helical" evidence="2">
    <location>
        <begin position="336"/>
        <end position="357"/>
    </location>
</feature>
<proteinExistence type="predicted"/>
<organism evidence="3 4">
    <name type="scientific">Thalassoglobus neptunius</name>
    <dbReference type="NCBI Taxonomy" id="1938619"/>
    <lineage>
        <taxon>Bacteria</taxon>
        <taxon>Pseudomonadati</taxon>
        <taxon>Planctomycetota</taxon>
        <taxon>Planctomycetia</taxon>
        <taxon>Planctomycetales</taxon>
        <taxon>Planctomycetaceae</taxon>
        <taxon>Thalassoglobus</taxon>
    </lineage>
</organism>
<sequence length="494" mass="54702">MIGLELTMKLSVIATHSDVVHVLHAIDDSDQLTIGSCWTPDSSLQVSLKGTFPALKWVSGWDEMLADSSLDAVVVVGASPEILAAARQFQVIGKPVVILTSALRISELFDYTALWQESPELIRPLFASAITEFVQTSLDRFRSLKLGKLWRVEFDRQFDQSNFPNSGFTKEWVSETLEQDLSALSEICPTPEHVMMLATGPDSERPVEVTVRLVVEDEIELNWSLKKSANQMAQIKLSGTDGEVVGERNSDNQITIDGGPAADGTITPEADPERTIVNELRVQLEELANGTNQRSWQKVIRYGEIGAAAQRSLIRGRKVPLHFEETSERNQFKSQMAAFGCGTLLWTMFGAIGLLIFGSVTDPRDREYIASKSAGFVLESNDFTDDSASLTPNGEVELEKIRSNWTSTSPVLIIESDDQLPGDILDQRRSEVVERIENDGLRSVESRVSVRSIPGAWYENMMKVGWVLVFLPLGLVLVAQLLLFVARPTESSTD</sequence>
<keyword evidence="2" id="KW-0812">Transmembrane</keyword>
<evidence type="ECO:0000256" key="1">
    <source>
        <dbReference type="SAM" id="MobiDB-lite"/>
    </source>
</evidence>
<dbReference type="EMBL" id="SIHI01000020">
    <property type="protein sequence ID" value="TWT48226.1"/>
    <property type="molecule type" value="Genomic_DNA"/>
</dbReference>
<keyword evidence="4" id="KW-1185">Reference proteome</keyword>
<dbReference type="AlphaFoldDB" id="A0A5C5WBE1"/>
<evidence type="ECO:0000256" key="2">
    <source>
        <dbReference type="SAM" id="Phobius"/>
    </source>
</evidence>
<name>A0A5C5WBE1_9PLAN</name>
<feature type="region of interest" description="Disordered" evidence="1">
    <location>
        <begin position="242"/>
        <end position="269"/>
    </location>
</feature>